<gene>
    <name evidence="3" type="ORF">EAH77_06185</name>
</gene>
<dbReference type="Proteomes" id="UP000317663">
    <property type="component" value="Unassembled WGS sequence"/>
</dbReference>
<dbReference type="Pfam" id="PF04954">
    <property type="entry name" value="SIP"/>
    <property type="match status" value="1"/>
</dbReference>
<comment type="similarity">
    <text evidence="1">Belongs to the SIP oxidoreductase family.</text>
</comment>
<feature type="domain" description="FAD-binding FR-type" evidence="2">
    <location>
        <begin position="21"/>
        <end position="144"/>
    </location>
</feature>
<dbReference type="Gene3D" id="2.40.30.10">
    <property type="entry name" value="Translation factors"/>
    <property type="match status" value="1"/>
</dbReference>
<dbReference type="PROSITE" id="PS51384">
    <property type="entry name" value="FAD_FR"/>
    <property type="match status" value="1"/>
</dbReference>
<protein>
    <submittedName>
        <fullName evidence="3">Siderophore-interacting protein</fullName>
    </submittedName>
</protein>
<dbReference type="InterPro" id="IPR039261">
    <property type="entry name" value="FNR_nucleotide-bd"/>
</dbReference>
<name>A0A502GLZ6_9GAMM</name>
<dbReference type="PANTHER" id="PTHR30157">
    <property type="entry name" value="FERRIC REDUCTASE, NADPH-DEPENDENT"/>
    <property type="match status" value="1"/>
</dbReference>
<dbReference type="GO" id="GO:0016491">
    <property type="term" value="F:oxidoreductase activity"/>
    <property type="evidence" value="ECO:0007669"/>
    <property type="project" value="InterPro"/>
</dbReference>
<dbReference type="EMBL" id="RCZD01000003">
    <property type="protein sequence ID" value="TPG63169.1"/>
    <property type="molecule type" value="Genomic_DNA"/>
</dbReference>
<dbReference type="CDD" id="cd06193">
    <property type="entry name" value="siderophore_interacting"/>
    <property type="match status" value="1"/>
</dbReference>
<organism evidence="3 4">
    <name type="scientific">Ewingella americana</name>
    <dbReference type="NCBI Taxonomy" id="41202"/>
    <lineage>
        <taxon>Bacteria</taxon>
        <taxon>Pseudomonadati</taxon>
        <taxon>Pseudomonadota</taxon>
        <taxon>Gammaproteobacteria</taxon>
        <taxon>Enterobacterales</taxon>
        <taxon>Yersiniaceae</taxon>
        <taxon>Ewingella</taxon>
    </lineage>
</organism>
<evidence type="ECO:0000259" key="2">
    <source>
        <dbReference type="PROSITE" id="PS51384"/>
    </source>
</evidence>
<dbReference type="FunFam" id="2.40.30.10:FF:000055">
    <property type="entry name" value="Siderophore-interacting family protein"/>
    <property type="match status" value="1"/>
</dbReference>
<proteinExistence type="inferred from homology"/>
<evidence type="ECO:0000256" key="1">
    <source>
        <dbReference type="ARBA" id="ARBA00035644"/>
    </source>
</evidence>
<dbReference type="AlphaFoldDB" id="A0A502GLZ6"/>
<evidence type="ECO:0000313" key="3">
    <source>
        <dbReference type="EMBL" id="TPG63169.1"/>
    </source>
</evidence>
<dbReference type="RefSeq" id="WP_140471459.1">
    <property type="nucleotide sequence ID" value="NZ_RCZD01000003.1"/>
</dbReference>
<dbReference type="InterPro" id="IPR017927">
    <property type="entry name" value="FAD-bd_FR_type"/>
</dbReference>
<reference evidence="3 4" key="1">
    <citation type="journal article" date="2019" name="Environ. Microbiol.">
        <title>Species interactions and distinct microbial communities in high Arctic permafrost affected cryosols are associated with the CH4 and CO2 gas fluxes.</title>
        <authorList>
            <person name="Altshuler I."/>
            <person name="Hamel J."/>
            <person name="Turney S."/>
            <person name="Magnuson E."/>
            <person name="Levesque R."/>
            <person name="Greer C."/>
            <person name="Whyte L.G."/>
        </authorList>
    </citation>
    <scope>NUCLEOTIDE SEQUENCE [LARGE SCALE GENOMIC DNA]</scope>
    <source>
        <strain evidence="3 4">E4</strain>
    </source>
</reference>
<keyword evidence="4" id="KW-1185">Reference proteome</keyword>
<dbReference type="OrthoDB" id="9814826at2"/>
<comment type="caution">
    <text evidence="3">The sequence shown here is derived from an EMBL/GenBank/DDBJ whole genome shotgun (WGS) entry which is preliminary data.</text>
</comment>
<dbReference type="InterPro" id="IPR013113">
    <property type="entry name" value="SIP_FAD-bd"/>
</dbReference>
<evidence type="ECO:0000313" key="4">
    <source>
        <dbReference type="Proteomes" id="UP000317663"/>
    </source>
</evidence>
<sequence length="271" mass="30061">MEQNHATQPLSNLPVRVKNELAFRRIIVKQVETVAGCFKRIVLQGEQLQGFSSRGFDDHTKLFFPVTAGDEVTPPTVSDDGIVWPDGPRPQSRDYTPLSFDAQTQELTLDFYLHDGGVASQWAENAQPGDPLVIGGPRGSLIVPTTYAWQLYVCDETGLPAVKRRLADLHQSGVNPHITLVVRAQSAQCVDYLNLGPEINVEWIITTGQSAAEADTAVMNKLKSLTLPDADYFVWLTGEGQFVKTMNDHFTLTRGLDPAFVRSVAYWHHKS</sequence>
<dbReference type="Gene3D" id="3.40.50.80">
    <property type="entry name" value="Nucleotide-binding domain of ferredoxin-NADP reductase (FNR) module"/>
    <property type="match status" value="1"/>
</dbReference>
<dbReference type="SUPFAM" id="SSF63380">
    <property type="entry name" value="Riboflavin synthase domain-like"/>
    <property type="match status" value="1"/>
</dbReference>
<dbReference type="InterPro" id="IPR039374">
    <property type="entry name" value="SIP_fam"/>
</dbReference>
<dbReference type="Pfam" id="PF08021">
    <property type="entry name" value="FAD_binding_9"/>
    <property type="match status" value="1"/>
</dbReference>
<dbReference type="PANTHER" id="PTHR30157:SF0">
    <property type="entry name" value="NADPH-DEPENDENT FERRIC-CHELATE REDUCTASE"/>
    <property type="match status" value="1"/>
</dbReference>
<dbReference type="InterPro" id="IPR007037">
    <property type="entry name" value="SIP_rossman_dom"/>
</dbReference>
<accession>A0A502GLZ6</accession>
<dbReference type="InterPro" id="IPR017938">
    <property type="entry name" value="Riboflavin_synthase-like_b-brl"/>
</dbReference>